<evidence type="ECO:0000259" key="2">
    <source>
        <dbReference type="Pfam" id="PF10551"/>
    </source>
</evidence>
<dbReference type="InterPro" id="IPR018289">
    <property type="entry name" value="MULE_transposase_dom"/>
</dbReference>
<dbReference type="GO" id="GO:0003676">
    <property type="term" value="F:nucleic acid binding"/>
    <property type="evidence" value="ECO:0007669"/>
    <property type="project" value="InterPro"/>
</dbReference>
<dbReference type="Pfam" id="PF10551">
    <property type="entry name" value="MULE"/>
    <property type="match status" value="1"/>
</dbReference>
<dbReference type="Pfam" id="PF03101">
    <property type="entry name" value="FAR1"/>
    <property type="match status" value="1"/>
</dbReference>
<dbReference type="PANTHER" id="PTHR47718">
    <property type="entry name" value="OS01G0519700 PROTEIN"/>
    <property type="match status" value="1"/>
</dbReference>
<evidence type="ECO:0000259" key="1">
    <source>
        <dbReference type="Pfam" id="PF03101"/>
    </source>
</evidence>
<dbReference type="GO" id="GO:0008270">
    <property type="term" value="F:zinc ion binding"/>
    <property type="evidence" value="ECO:0007669"/>
    <property type="project" value="InterPro"/>
</dbReference>
<reference evidence="3 4" key="1">
    <citation type="journal article" date="2017" name="Nat. Commun.">
        <title>Genome assembly with in vitro proximity ligation data and whole-genome triplication in lettuce.</title>
        <authorList>
            <person name="Reyes-Chin-Wo S."/>
            <person name="Wang Z."/>
            <person name="Yang X."/>
            <person name="Kozik A."/>
            <person name="Arikit S."/>
            <person name="Song C."/>
            <person name="Xia L."/>
            <person name="Froenicke L."/>
            <person name="Lavelle D.O."/>
            <person name="Truco M.J."/>
            <person name="Xia R."/>
            <person name="Zhu S."/>
            <person name="Xu C."/>
            <person name="Xu H."/>
            <person name="Xu X."/>
            <person name="Cox K."/>
            <person name="Korf I."/>
            <person name="Meyers B.C."/>
            <person name="Michelmore R.W."/>
        </authorList>
    </citation>
    <scope>NUCLEOTIDE SEQUENCE [LARGE SCALE GENOMIC DNA]</scope>
    <source>
        <strain evidence="4">cv. Salinas</strain>
        <tissue evidence="3">Seedlings</tissue>
    </source>
</reference>
<organism evidence="3 4">
    <name type="scientific">Lactuca sativa</name>
    <name type="common">Garden lettuce</name>
    <dbReference type="NCBI Taxonomy" id="4236"/>
    <lineage>
        <taxon>Eukaryota</taxon>
        <taxon>Viridiplantae</taxon>
        <taxon>Streptophyta</taxon>
        <taxon>Embryophyta</taxon>
        <taxon>Tracheophyta</taxon>
        <taxon>Spermatophyta</taxon>
        <taxon>Magnoliopsida</taxon>
        <taxon>eudicotyledons</taxon>
        <taxon>Gunneridae</taxon>
        <taxon>Pentapetalae</taxon>
        <taxon>asterids</taxon>
        <taxon>campanulids</taxon>
        <taxon>Asterales</taxon>
        <taxon>Asteraceae</taxon>
        <taxon>Cichorioideae</taxon>
        <taxon>Cichorieae</taxon>
        <taxon>Lactucinae</taxon>
        <taxon>Lactuca</taxon>
    </lineage>
</organism>
<proteinExistence type="predicted"/>
<feature type="domain" description="FAR1" evidence="1">
    <location>
        <begin position="64"/>
        <end position="154"/>
    </location>
</feature>
<dbReference type="InterPro" id="IPR004330">
    <property type="entry name" value="FAR1_DNA_bnd_dom"/>
</dbReference>
<dbReference type="EMBL" id="NBSK02000007">
    <property type="protein sequence ID" value="KAJ0194647.1"/>
    <property type="molecule type" value="Genomic_DNA"/>
</dbReference>
<sequence length="520" mass="59584">MMSETEAYENIEAHTTEDVDANDLLEATYETEEIKDANVECEEDGLNNESILGKVFDTTDDAYNFYNDYAFVHGFGIRIHTTCKNKGTNEPYRKTLVCDKEGFKREDGNTSIGNEKKRRREVRIGCKAMFRISKKKDGKWFVDLFDDTHNHELSMTPTKVMKHRSHAKFHRTMECKSLMVELNQVGLKPSQIKKAINAMKTSNEVDVTSKQCVDVLSEQRKHNKGREFYGLIKHLQDKALVDNDRYYVVDLCSDGCPRNIFWADGRSRDDFTKFGDVVVFDVTYMTNKFKMPFAPFTGVNHHGQSVLFGGALLENEKEETFVWLFEHFLKLQYDKAVASRRAVEEDEDFKTMNSRPVLSSRHPIEAKAGECYTRKVGKRSIGLEEMNNGNGFSAYTLWCVCSNFNKVIEQAKDSPSEIENVNNVLIKLLQDQAIRKKPLPVENVSQGSCVRISQVDMLPQLFVRDPLAPTNMKGRPKIASRIKSSLEVPKKRTCSYCQELGHYATSCSKRKVDESLQEKH</sequence>
<dbReference type="PANTHER" id="PTHR47718:SF7">
    <property type="entry name" value="PROTEIN FAR1-RELATED SEQUENCE"/>
    <property type="match status" value="1"/>
</dbReference>
<evidence type="ECO:0008006" key="5">
    <source>
        <dbReference type="Google" id="ProtNLM"/>
    </source>
</evidence>
<dbReference type="InterPro" id="IPR036875">
    <property type="entry name" value="Znf_CCHC_sf"/>
</dbReference>
<dbReference type="AlphaFoldDB" id="A0A9R1UV78"/>
<evidence type="ECO:0000313" key="3">
    <source>
        <dbReference type="EMBL" id="KAJ0194647.1"/>
    </source>
</evidence>
<feature type="domain" description="MULE transposase" evidence="2">
    <location>
        <begin position="277"/>
        <end position="333"/>
    </location>
</feature>
<keyword evidence="4" id="KW-1185">Reference proteome</keyword>
<dbReference type="SUPFAM" id="SSF57756">
    <property type="entry name" value="Retrovirus zinc finger-like domains"/>
    <property type="match status" value="1"/>
</dbReference>
<name>A0A9R1UV78_LACSA</name>
<comment type="caution">
    <text evidence="3">The sequence shown here is derived from an EMBL/GenBank/DDBJ whole genome shotgun (WGS) entry which is preliminary data.</text>
</comment>
<evidence type="ECO:0000313" key="4">
    <source>
        <dbReference type="Proteomes" id="UP000235145"/>
    </source>
</evidence>
<dbReference type="Proteomes" id="UP000235145">
    <property type="component" value="Unassembled WGS sequence"/>
</dbReference>
<gene>
    <name evidence="3" type="ORF">LSAT_V11C700365420</name>
</gene>
<protein>
    <recommendedName>
        <fullName evidence="5">Protein FAR1-RELATED SEQUENCE</fullName>
    </recommendedName>
</protein>
<accession>A0A9R1UV78</accession>